<keyword evidence="3 6" id="KW-1133">Transmembrane helix</keyword>
<evidence type="ECO:0000256" key="4">
    <source>
        <dbReference type="ARBA" id="ARBA00023136"/>
    </source>
</evidence>
<evidence type="ECO:0000256" key="3">
    <source>
        <dbReference type="ARBA" id="ARBA00022989"/>
    </source>
</evidence>
<name>R4UWL2_COPFO</name>
<sequence length="273" mass="30373">MPMRPLNQGVFKKHGSQDDDDSVEIKGDEFRQCMALYGNKGFYAVGFILTMCAGATPFLMNVFMGDFMSIMTGPQRQGFIAAVTPILWKMVGVIVGMTVALSIGIGARTQANPMFMADLRSRCFASLLELDIQFYDDTPTGVLISRLSEDITLIRETYIDAFLQAVQSLTQAAVGMVLALVYCWRIALMVLPAIPLSAGAFVLGDYMVDTMWYSFNETQTENAAQAEEVLTQFRTVKAFDGELVEAERYERGLEGVRRVEYRAAWVHAMKDGI</sequence>
<accession>R4UWL2</accession>
<dbReference type="GO" id="GO:0005524">
    <property type="term" value="F:ATP binding"/>
    <property type="evidence" value="ECO:0007669"/>
    <property type="project" value="InterPro"/>
</dbReference>
<dbReference type="AlphaFoldDB" id="R4UWL2"/>
<keyword evidence="4 6" id="KW-0472">Membrane</keyword>
<dbReference type="PANTHER" id="PTHR43394:SF1">
    <property type="entry name" value="ATP-BINDING CASSETTE SUB-FAMILY B MEMBER 10, MITOCHONDRIAL"/>
    <property type="match status" value="1"/>
</dbReference>
<dbReference type="GO" id="GO:0005743">
    <property type="term" value="C:mitochondrial inner membrane"/>
    <property type="evidence" value="ECO:0007669"/>
    <property type="project" value="TreeGrafter"/>
</dbReference>
<reference evidence="8" key="1">
    <citation type="submission" date="2013-03" db="EMBL/GenBank/DDBJ databases">
        <title>Immune-Related transcriptome of Coptotermes formosanus Shiraki workers: the defense mechanism.</title>
        <authorList>
            <person name="Hussain A."/>
            <person name="Li Y.F."/>
            <person name="Wen S.Y."/>
        </authorList>
    </citation>
    <scope>NUCLEOTIDE SEQUENCE</scope>
</reference>
<dbReference type="Gene3D" id="1.20.1560.10">
    <property type="entry name" value="ABC transporter type 1, transmembrane domain"/>
    <property type="match status" value="1"/>
</dbReference>
<feature type="region of interest" description="Disordered" evidence="5">
    <location>
        <begin position="1"/>
        <end position="22"/>
    </location>
</feature>
<evidence type="ECO:0000256" key="1">
    <source>
        <dbReference type="ARBA" id="ARBA00004141"/>
    </source>
</evidence>
<keyword evidence="2 6" id="KW-0812">Transmembrane</keyword>
<protein>
    <submittedName>
        <fullName evidence="8">ABC transporter family protein</fullName>
    </submittedName>
</protein>
<dbReference type="GO" id="GO:0015421">
    <property type="term" value="F:ABC-type oligopeptide transporter activity"/>
    <property type="evidence" value="ECO:0007669"/>
    <property type="project" value="TreeGrafter"/>
</dbReference>
<evidence type="ECO:0000256" key="2">
    <source>
        <dbReference type="ARBA" id="ARBA00022692"/>
    </source>
</evidence>
<feature type="non-terminal residue" evidence="8">
    <location>
        <position position="273"/>
    </location>
</feature>
<feature type="transmembrane region" description="Helical" evidence="6">
    <location>
        <begin position="179"/>
        <end position="203"/>
    </location>
</feature>
<proteinExistence type="evidence at transcript level"/>
<organism evidence="8">
    <name type="scientific">Coptotermes formosanus</name>
    <name type="common">Formosan subterranean termite</name>
    <dbReference type="NCBI Taxonomy" id="36987"/>
    <lineage>
        <taxon>Eukaryota</taxon>
        <taxon>Metazoa</taxon>
        <taxon>Ecdysozoa</taxon>
        <taxon>Arthropoda</taxon>
        <taxon>Hexapoda</taxon>
        <taxon>Insecta</taxon>
        <taxon>Pterygota</taxon>
        <taxon>Neoptera</taxon>
        <taxon>Polyneoptera</taxon>
        <taxon>Dictyoptera</taxon>
        <taxon>Blattodea</taxon>
        <taxon>Blattoidea</taxon>
        <taxon>Termitoidae</taxon>
        <taxon>Rhinotermitidae</taxon>
        <taxon>Coptotermes</taxon>
    </lineage>
</organism>
<dbReference type="InterPro" id="IPR039421">
    <property type="entry name" value="Type_1_exporter"/>
</dbReference>
<evidence type="ECO:0000256" key="6">
    <source>
        <dbReference type="SAM" id="Phobius"/>
    </source>
</evidence>
<evidence type="ECO:0000259" key="7">
    <source>
        <dbReference type="PROSITE" id="PS50929"/>
    </source>
</evidence>
<dbReference type="GO" id="GO:0090374">
    <property type="term" value="P:oligopeptide export from mitochondrion"/>
    <property type="evidence" value="ECO:0007669"/>
    <property type="project" value="TreeGrafter"/>
</dbReference>
<dbReference type="SUPFAM" id="SSF90123">
    <property type="entry name" value="ABC transporter transmembrane region"/>
    <property type="match status" value="1"/>
</dbReference>
<dbReference type="PROSITE" id="PS50929">
    <property type="entry name" value="ABC_TM1F"/>
    <property type="match status" value="1"/>
</dbReference>
<dbReference type="InterPro" id="IPR036640">
    <property type="entry name" value="ABC1_TM_sf"/>
</dbReference>
<feature type="domain" description="ABC transmembrane type-1" evidence="7">
    <location>
        <begin position="44"/>
        <end position="269"/>
    </location>
</feature>
<dbReference type="InterPro" id="IPR011527">
    <property type="entry name" value="ABC1_TM_dom"/>
</dbReference>
<feature type="transmembrane region" description="Helical" evidence="6">
    <location>
        <begin position="42"/>
        <end position="65"/>
    </location>
</feature>
<comment type="subcellular location">
    <subcellularLocation>
        <location evidence="1">Membrane</location>
        <topology evidence="1">Multi-pass membrane protein</topology>
    </subcellularLocation>
</comment>
<evidence type="ECO:0000313" key="8">
    <source>
        <dbReference type="EMBL" id="AGM32691.1"/>
    </source>
</evidence>
<feature type="transmembrane region" description="Helical" evidence="6">
    <location>
        <begin position="86"/>
        <end position="107"/>
    </location>
</feature>
<dbReference type="Pfam" id="PF00664">
    <property type="entry name" value="ABC_membrane"/>
    <property type="match status" value="1"/>
</dbReference>
<dbReference type="PANTHER" id="PTHR43394">
    <property type="entry name" value="ATP-DEPENDENT PERMEASE MDL1, MITOCHONDRIAL"/>
    <property type="match status" value="1"/>
</dbReference>
<dbReference type="EMBL" id="KC740867">
    <property type="protein sequence ID" value="AGM32691.1"/>
    <property type="molecule type" value="mRNA"/>
</dbReference>
<evidence type="ECO:0000256" key="5">
    <source>
        <dbReference type="SAM" id="MobiDB-lite"/>
    </source>
</evidence>